<organism evidence="1 2">
    <name type="scientific">Segatella sinensis</name>
    <dbReference type="NCBI Taxonomy" id="3085167"/>
    <lineage>
        <taxon>Bacteria</taxon>
        <taxon>Pseudomonadati</taxon>
        <taxon>Bacteroidota</taxon>
        <taxon>Bacteroidia</taxon>
        <taxon>Bacteroidales</taxon>
        <taxon>Prevotellaceae</taxon>
        <taxon>Segatella</taxon>
    </lineage>
</organism>
<comment type="caution">
    <text evidence="1">The sequence shown here is derived from an EMBL/GenBank/DDBJ whole genome shotgun (WGS) entry which is preliminary data.</text>
</comment>
<accession>A0ABV1FZR7</accession>
<dbReference type="RefSeq" id="WP_349226313.1">
    <property type="nucleotide sequence ID" value="NZ_JBBNFG020000004.1"/>
</dbReference>
<dbReference type="Proteomes" id="UP001465717">
    <property type="component" value="Unassembled WGS sequence"/>
</dbReference>
<proteinExistence type="predicted"/>
<sequence>MSKCNYNFDPFVANASAALYCVENQNAVQENFHELYLKLVEHFRNPEFIGKLHALKGRGQVTVAIELPMKNEAVRFANKLWFQVQKSSSLYWEVYYVNIGVNFRKSTYSPFTFKKMMLSRATVGTIEKIQDRISAADFESKMCEELGKYVYECFSSETVNILRRNISETEEVEK</sequence>
<dbReference type="EMBL" id="JBBNGE010000032">
    <property type="protein sequence ID" value="MEQ2508584.1"/>
    <property type="molecule type" value="Genomic_DNA"/>
</dbReference>
<evidence type="ECO:0000313" key="2">
    <source>
        <dbReference type="Proteomes" id="UP001465717"/>
    </source>
</evidence>
<keyword evidence="2" id="KW-1185">Reference proteome</keyword>
<reference evidence="1 2" key="1">
    <citation type="submission" date="2024-04" db="EMBL/GenBank/DDBJ databases">
        <title>Human intestinal bacterial collection.</title>
        <authorList>
            <person name="Pauvert C."/>
            <person name="Hitch T.C.A."/>
            <person name="Clavel T."/>
        </authorList>
    </citation>
    <scope>NUCLEOTIDE SEQUENCE [LARGE SCALE GENOMIC DNA]</scope>
    <source>
        <strain evidence="1 2">CLA-AA-H174</strain>
    </source>
</reference>
<gene>
    <name evidence="1" type="ORF">AAAT87_09885</name>
</gene>
<evidence type="ECO:0000313" key="1">
    <source>
        <dbReference type="EMBL" id="MEQ2508584.1"/>
    </source>
</evidence>
<name>A0ABV1FZR7_9BACT</name>
<protein>
    <submittedName>
        <fullName evidence="1">Uncharacterized protein</fullName>
    </submittedName>
</protein>